<sequence>MLAAMPSETSRRLELFRLALTLIDRGKSEIPSQLSVHFDDVLHQARKLSDDPNAISPGIKPQAVQLANELRVYVGLRNALAGINSIGDVSQAIARQVLRNLEPGIASQD</sequence>
<protein>
    <submittedName>
        <fullName evidence="1">Uncharacterized protein</fullName>
    </submittedName>
</protein>
<keyword evidence="2" id="KW-1185">Reference proteome</keyword>
<dbReference type="RefSeq" id="WP_320292976.1">
    <property type="nucleotide sequence ID" value="NZ_JAVIIU010000001.1"/>
</dbReference>
<name>A0ABU4YJA1_9HYPH</name>
<dbReference type="EMBL" id="JAVIIV010000011">
    <property type="protein sequence ID" value="MDX8487045.1"/>
    <property type="molecule type" value="Genomic_DNA"/>
</dbReference>
<evidence type="ECO:0000313" key="2">
    <source>
        <dbReference type="Proteomes" id="UP001280156"/>
    </source>
</evidence>
<dbReference type="Proteomes" id="UP001280156">
    <property type="component" value="Unassembled WGS sequence"/>
</dbReference>
<evidence type="ECO:0000313" key="1">
    <source>
        <dbReference type="EMBL" id="MDX8487045.1"/>
    </source>
</evidence>
<proteinExistence type="predicted"/>
<gene>
    <name evidence="1" type="ORF">RFM52_17700</name>
</gene>
<reference evidence="1 2" key="1">
    <citation type="submission" date="2023-08" db="EMBL/GenBank/DDBJ databases">
        <title>Implementing the SeqCode for naming new Mesorhizobium species isolated from Vachellia karroo root nodules.</title>
        <authorList>
            <person name="Van Lill M."/>
        </authorList>
    </citation>
    <scope>NUCLEOTIDE SEQUENCE [LARGE SCALE GENOMIC DNA]</scope>
    <source>
        <strain evidence="1 2">VK2B</strain>
    </source>
</reference>
<comment type="caution">
    <text evidence="1">The sequence shown here is derived from an EMBL/GenBank/DDBJ whole genome shotgun (WGS) entry which is preliminary data.</text>
</comment>
<accession>A0ABU4YJA1</accession>
<organism evidence="1 2">
    <name type="scientific">Mesorhizobium humile</name>
    <dbReference type="NCBI Taxonomy" id="3072313"/>
    <lineage>
        <taxon>Bacteria</taxon>
        <taxon>Pseudomonadati</taxon>
        <taxon>Pseudomonadota</taxon>
        <taxon>Alphaproteobacteria</taxon>
        <taxon>Hyphomicrobiales</taxon>
        <taxon>Phyllobacteriaceae</taxon>
        <taxon>Mesorhizobium</taxon>
    </lineage>
</organism>